<comment type="caution">
    <text evidence="3">The sequence shown here is derived from an EMBL/GenBank/DDBJ whole genome shotgun (WGS) entry which is preliminary data.</text>
</comment>
<accession>A0ABV6ULE0</accession>
<dbReference type="InterPro" id="IPR016624">
    <property type="entry name" value="UCP014753"/>
</dbReference>
<evidence type="ECO:0000313" key="3">
    <source>
        <dbReference type="EMBL" id="MFC1402243.1"/>
    </source>
</evidence>
<feature type="domain" description="DUF2264" evidence="2">
    <location>
        <begin position="25"/>
        <end position="376"/>
    </location>
</feature>
<feature type="region of interest" description="Disordered" evidence="1">
    <location>
        <begin position="651"/>
        <end position="671"/>
    </location>
</feature>
<dbReference type="InterPro" id="IPR049349">
    <property type="entry name" value="DUF2264_N"/>
</dbReference>
<dbReference type="EMBL" id="JBHEZZ010000006">
    <property type="protein sequence ID" value="MFC1402243.1"/>
    <property type="molecule type" value="Genomic_DNA"/>
</dbReference>
<protein>
    <submittedName>
        <fullName evidence="3">DUF2264 domain-containing protein</fullName>
    </submittedName>
</protein>
<dbReference type="PANTHER" id="PTHR35339">
    <property type="entry name" value="LINALOOL DEHYDRATASE_ISOMERASE DOMAIN-CONTAINING PROTEIN"/>
    <property type="match status" value="1"/>
</dbReference>
<dbReference type="PANTHER" id="PTHR35339:SF4">
    <property type="entry name" value="LINALOOL DEHYDRATASE_ISOMERASE DOMAIN-CONTAINING PROTEIN"/>
    <property type="match status" value="1"/>
</dbReference>
<keyword evidence="4" id="KW-1185">Reference proteome</keyword>
<gene>
    <name evidence="3" type="ORF">ACEZDJ_13205</name>
</gene>
<feature type="region of interest" description="Disordered" evidence="1">
    <location>
        <begin position="441"/>
        <end position="467"/>
    </location>
</feature>
<proteinExistence type="predicted"/>
<sequence length="671" mass="72115">MTDPRLTDLQLPDEDRELSPYTGWTRAHWERTADRMLTAVQRYATPGRALIHLPGPPSGSGRHSDGLEGYARTFLLAAFRIAGAGGADGTQELADRYAAGLAAGTDPAAADRWPRMSDCNQAKVEAASIALGLHETRPWIWDRLTPAVQGRVVDWLAEMVGAWVPDNNWVWFQAVVESFLRSVGGPWKPSDIEHTIDRTESWYAGGGWYADGAGTAPPRRNFDHYSGWAMHLYPLWYCRISGADAEPGLADRYRSRLRDYLTDLQHLVGADGAPLHQGRSLTYRNAAAAAFWADQVFRAQALEPGLTRRIGSGMLRHFVDRGSLDGNGLLPLGWYGEHLPLRQSYSGPASPYWASKGFAGLLLPADHPVWTAVEQPLPVERGDFVRTLHAPGWVASGTRADGIVRIANHGADHADDRAGAGQHSYDPFYCRWAYSTATGPELGGPGPATDADGAVHPSSPDLDLPGGGPLDSYVALLDAEGRPSHRRPLHRLGADRSVHRARWPQTDTADGPWLSTGSLLRGPWEVRAVRILGEPAPGSRLRIGGWAVAGAEPPTASVQPEAGRARVQAPDGLLGVVVALHGDGLRAGVRASTGRTSFAPHAAVAFLETGPGVRVGSVYVAAVALGRSAEAAGPAPEAAVEGDRVVVRWPDGHSDELVLEGNTETRDIPQE</sequence>
<evidence type="ECO:0000259" key="2">
    <source>
        <dbReference type="Pfam" id="PF10022"/>
    </source>
</evidence>
<dbReference type="RefSeq" id="WP_051726364.1">
    <property type="nucleotide sequence ID" value="NZ_JBHEZZ010000006.1"/>
</dbReference>
<evidence type="ECO:0000256" key="1">
    <source>
        <dbReference type="SAM" id="MobiDB-lite"/>
    </source>
</evidence>
<dbReference type="Pfam" id="PF10022">
    <property type="entry name" value="DUF2264"/>
    <property type="match status" value="1"/>
</dbReference>
<reference evidence="3 4" key="1">
    <citation type="submission" date="2024-09" db="EMBL/GenBank/DDBJ databases">
        <authorList>
            <person name="Lee S.D."/>
        </authorList>
    </citation>
    <scope>NUCLEOTIDE SEQUENCE [LARGE SCALE GENOMIC DNA]</scope>
    <source>
        <strain evidence="3 4">N1-5</strain>
    </source>
</reference>
<evidence type="ECO:0000313" key="4">
    <source>
        <dbReference type="Proteomes" id="UP001592528"/>
    </source>
</evidence>
<name>A0ABV6ULE0_9ACTN</name>
<dbReference type="Proteomes" id="UP001592528">
    <property type="component" value="Unassembled WGS sequence"/>
</dbReference>
<feature type="compositionally biased region" description="Low complexity" evidence="1">
    <location>
        <begin position="447"/>
        <end position="464"/>
    </location>
</feature>
<organism evidence="3 4">
    <name type="scientific">Streptacidiphilus cavernicola</name>
    <dbReference type="NCBI Taxonomy" id="3342716"/>
    <lineage>
        <taxon>Bacteria</taxon>
        <taxon>Bacillati</taxon>
        <taxon>Actinomycetota</taxon>
        <taxon>Actinomycetes</taxon>
        <taxon>Kitasatosporales</taxon>
        <taxon>Streptomycetaceae</taxon>
        <taxon>Streptacidiphilus</taxon>
    </lineage>
</organism>